<dbReference type="SUPFAM" id="SSF52540">
    <property type="entry name" value="P-loop containing nucleoside triphosphate hydrolases"/>
    <property type="match status" value="1"/>
</dbReference>
<gene>
    <name evidence="1" type="ORF">JOC58_003546</name>
</gene>
<proteinExistence type="predicted"/>
<dbReference type="InterPro" id="IPR027417">
    <property type="entry name" value="P-loop_NTPase"/>
</dbReference>
<keyword evidence="2" id="KW-1185">Reference proteome</keyword>
<sequence>MTTVMFWSPDAGHGKTSSHTAIAAITTALQYRARLLLCHNGHRGHGVESACVEDLAEKAAEVWMEGPGIDRLHYLQQSGILNGHNVSDYMVPLIRGRLDLLSGTRHSHEDAGFGDGFWRSLLAAAGEAYDLVVLDAGAGEDKLPLLEMADLVVVNLSQHMEQLHHFFAHPAYADWAASSCWIPVLGAYRAESKINLAHINHTFGLKRPLYAIRDCQPFHDAWNSRRLLSFMRYRLMLDWPEEQAGEFFRQSFELTTAILEGLEQLEGAPQPSLRTIREYNRVQHIQYTDQAAQALATRLSHSMHESMK</sequence>
<evidence type="ECO:0000313" key="2">
    <source>
        <dbReference type="Proteomes" id="UP001185028"/>
    </source>
</evidence>
<reference evidence="1 2" key="1">
    <citation type="submission" date="2023-07" db="EMBL/GenBank/DDBJ databases">
        <title>Genomic Encyclopedia of Type Strains, Phase IV (KMG-IV): sequencing the most valuable type-strain genomes for metagenomic binning, comparative biology and taxonomic classification.</title>
        <authorList>
            <person name="Goeker M."/>
        </authorList>
    </citation>
    <scope>NUCLEOTIDE SEQUENCE [LARGE SCALE GENOMIC DNA]</scope>
    <source>
        <strain evidence="1 2">DSM 22170</strain>
    </source>
</reference>
<organism evidence="1 2">
    <name type="scientific">Paenibacillus hunanensis</name>
    <dbReference type="NCBI Taxonomy" id="539262"/>
    <lineage>
        <taxon>Bacteria</taxon>
        <taxon>Bacillati</taxon>
        <taxon>Bacillota</taxon>
        <taxon>Bacilli</taxon>
        <taxon>Bacillales</taxon>
        <taxon>Paenibacillaceae</taxon>
        <taxon>Paenibacillus</taxon>
    </lineage>
</organism>
<dbReference type="Gene3D" id="3.40.50.300">
    <property type="entry name" value="P-loop containing nucleotide triphosphate hydrolases"/>
    <property type="match status" value="1"/>
</dbReference>
<dbReference type="EMBL" id="JAVDQH010000016">
    <property type="protein sequence ID" value="MDR6245633.1"/>
    <property type="molecule type" value="Genomic_DNA"/>
</dbReference>
<dbReference type="RefSeq" id="WP_188777748.1">
    <property type="nucleotide sequence ID" value="NZ_BMMB01000011.1"/>
</dbReference>
<accession>A0ABU1J564</accession>
<protein>
    <recommendedName>
        <fullName evidence="3">ParA family protein</fullName>
    </recommendedName>
</protein>
<name>A0ABU1J564_9BACL</name>
<evidence type="ECO:0008006" key="3">
    <source>
        <dbReference type="Google" id="ProtNLM"/>
    </source>
</evidence>
<comment type="caution">
    <text evidence="1">The sequence shown here is derived from an EMBL/GenBank/DDBJ whole genome shotgun (WGS) entry which is preliminary data.</text>
</comment>
<dbReference type="Proteomes" id="UP001185028">
    <property type="component" value="Unassembled WGS sequence"/>
</dbReference>
<evidence type="ECO:0000313" key="1">
    <source>
        <dbReference type="EMBL" id="MDR6245633.1"/>
    </source>
</evidence>